<keyword evidence="11" id="KW-1185">Reference proteome</keyword>
<dbReference type="Gene3D" id="3.30.70.1430">
    <property type="entry name" value="Multidrug efflux transporter AcrB pore domain"/>
    <property type="match status" value="2"/>
</dbReference>
<evidence type="ECO:0000256" key="3">
    <source>
        <dbReference type="ARBA" id="ARBA00022448"/>
    </source>
</evidence>
<dbReference type="Gene3D" id="3.30.70.1440">
    <property type="entry name" value="Multidrug efflux transporter AcrB pore domain"/>
    <property type="match status" value="1"/>
</dbReference>
<feature type="transmembrane region" description="Helical" evidence="9">
    <location>
        <begin position="451"/>
        <end position="472"/>
    </location>
</feature>
<dbReference type="InterPro" id="IPR027463">
    <property type="entry name" value="AcrB_DN_DC_subdom"/>
</dbReference>
<dbReference type="Gene3D" id="3.30.70.1320">
    <property type="entry name" value="Multidrug efflux transporter AcrB pore domain like"/>
    <property type="match status" value="1"/>
</dbReference>
<feature type="region of interest" description="Disordered" evidence="8">
    <location>
        <begin position="1049"/>
        <end position="1084"/>
    </location>
</feature>
<feature type="transmembrane region" description="Helical" evidence="9">
    <location>
        <begin position="908"/>
        <end position="931"/>
    </location>
</feature>
<feature type="transmembrane region" description="Helical" evidence="9">
    <location>
        <begin position="353"/>
        <end position="386"/>
    </location>
</feature>
<dbReference type="Proteomes" id="UP000663859">
    <property type="component" value="Unassembled WGS sequence"/>
</dbReference>
<feature type="transmembrane region" description="Helical" evidence="9">
    <location>
        <begin position="484"/>
        <end position="510"/>
    </location>
</feature>
<dbReference type="GO" id="GO:0008324">
    <property type="term" value="F:monoatomic cation transmembrane transporter activity"/>
    <property type="evidence" value="ECO:0007669"/>
    <property type="project" value="InterPro"/>
</dbReference>
<evidence type="ECO:0000313" key="11">
    <source>
        <dbReference type="Proteomes" id="UP000663859"/>
    </source>
</evidence>
<dbReference type="SUPFAM" id="SSF82866">
    <property type="entry name" value="Multidrug efflux transporter AcrB transmembrane domain"/>
    <property type="match status" value="2"/>
</dbReference>
<evidence type="ECO:0000256" key="8">
    <source>
        <dbReference type="SAM" id="MobiDB-lite"/>
    </source>
</evidence>
<keyword evidence="7 9" id="KW-0472">Membrane</keyword>
<name>A0A8J2BUF7_9BACT</name>
<dbReference type="RefSeq" id="WP_174583377.1">
    <property type="nucleotide sequence ID" value="NZ_CAJNOB010000026.1"/>
</dbReference>
<gene>
    <name evidence="10" type="primary">czcA</name>
    <name evidence="10" type="ORF">MPNT_320019</name>
</gene>
<dbReference type="Pfam" id="PF00873">
    <property type="entry name" value="ACR_tran"/>
    <property type="match status" value="1"/>
</dbReference>
<protein>
    <submittedName>
        <fullName evidence="10">Cation efflux system protein CzcA</fullName>
    </submittedName>
</protein>
<evidence type="ECO:0000256" key="1">
    <source>
        <dbReference type="ARBA" id="ARBA00004651"/>
    </source>
</evidence>
<evidence type="ECO:0000313" key="10">
    <source>
        <dbReference type="EMBL" id="CAF0700039.1"/>
    </source>
</evidence>
<dbReference type="InterPro" id="IPR001036">
    <property type="entry name" value="Acrflvin-R"/>
</dbReference>
<feature type="transmembrane region" description="Helical" evidence="9">
    <location>
        <begin position="938"/>
        <end position="959"/>
    </location>
</feature>
<evidence type="ECO:0000256" key="6">
    <source>
        <dbReference type="ARBA" id="ARBA00022989"/>
    </source>
</evidence>
<dbReference type="GO" id="GO:0042910">
    <property type="term" value="F:xenobiotic transmembrane transporter activity"/>
    <property type="evidence" value="ECO:0007669"/>
    <property type="project" value="TreeGrafter"/>
</dbReference>
<evidence type="ECO:0000256" key="5">
    <source>
        <dbReference type="ARBA" id="ARBA00022692"/>
    </source>
</evidence>
<dbReference type="Gene3D" id="1.20.1640.10">
    <property type="entry name" value="Multidrug efflux transporter AcrB transmembrane domain"/>
    <property type="match status" value="2"/>
</dbReference>
<comment type="caution">
    <text evidence="10">The sequence shown here is derived from an EMBL/GenBank/DDBJ whole genome shotgun (WGS) entry which is preliminary data.</text>
</comment>
<comment type="similarity">
    <text evidence="2">Belongs to the resistance-nodulation-cell division (RND) (TC 2.A.6) family.</text>
</comment>
<evidence type="ECO:0000256" key="4">
    <source>
        <dbReference type="ARBA" id="ARBA00022475"/>
    </source>
</evidence>
<proteinExistence type="inferred from homology"/>
<comment type="subcellular location">
    <subcellularLocation>
        <location evidence="1">Cell membrane</location>
        <topology evidence="1">Multi-pass membrane protein</topology>
    </subcellularLocation>
</comment>
<keyword evidence="3" id="KW-0813">Transport</keyword>
<reference evidence="10" key="1">
    <citation type="submission" date="2021-02" db="EMBL/GenBank/DDBJ databases">
        <authorList>
            <person name="Cremers G."/>
            <person name="Picone N."/>
        </authorList>
    </citation>
    <scope>NUCLEOTIDE SEQUENCE</scope>
    <source>
        <strain evidence="10">PQ17</strain>
    </source>
</reference>
<keyword evidence="6 9" id="KW-1133">Transmembrane helix</keyword>
<dbReference type="EMBL" id="CAJNOB010000026">
    <property type="protein sequence ID" value="CAF0700039.1"/>
    <property type="molecule type" value="Genomic_DNA"/>
</dbReference>
<dbReference type="InterPro" id="IPR004763">
    <property type="entry name" value="CusA-like"/>
</dbReference>
<keyword evidence="4" id="KW-1003">Cell membrane</keyword>
<feature type="transmembrane region" description="Helical" evidence="9">
    <location>
        <begin position="883"/>
        <end position="902"/>
    </location>
</feature>
<evidence type="ECO:0000256" key="7">
    <source>
        <dbReference type="ARBA" id="ARBA00023136"/>
    </source>
</evidence>
<dbReference type="AlphaFoldDB" id="A0A8J2BUF7"/>
<feature type="transmembrane region" description="Helical" evidence="9">
    <location>
        <begin position="1012"/>
        <end position="1035"/>
    </location>
</feature>
<dbReference type="PANTHER" id="PTHR32063:SF24">
    <property type="entry name" value="CATION EFFLUX SYSTEM (ACRB_ACRD_ACRF FAMILY)"/>
    <property type="match status" value="1"/>
</dbReference>
<evidence type="ECO:0000256" key="2">
    <source>
        <dbReference type="ARBA" id="ARBA00010942"/>
    </source>
</evidence>
<dbReference type="PRINTS" id="PR00702">
    <property type="entry name" value="ACRIFLAVINRP"/>
</dbReference>
<organism evidence="10 11">
    <name type="scientific">Candidatus Methylacidithermus pantelleriae</name>
    <dbReference type="NCBI Taxonomy" id="2744239"/>
    <lineage>
        <taxon>Bacteria</taxon>
        <taxon>Pseudomonadati</taxon>
        <taxon>Verrucomicrobiota</taxon>
        <taxon>Methylacidiphilae</taxon>
        <taxon>Methylacidiphilales</taxon>
        <taxon>Methylacidiphilaceae</taxon>
        <taxon>Candidatus Methylacidithermus</taxon>
    </lineage>
</organism>
<dbReference type="GO" id="GO:0005886">
    <property type="term" value="C:plasma membrane"/>
    <property type="evidence" value="ECO:0007669"/>
    <property type="project" value="UniProtKB-SubCell"/>
</dbReference>
<dbReference type="SUPFAM" id="SSF82693">
    <property type="entry name" value="Multidrug efflux transporter AcrB pore domain, PN1, PN2, PC1 and PC2 subdomains"/>
    <property type="match status" value="1"/>
</dbReference>
<keyword evidence="5 9" id="KW-0812">Transmembrane</keyword>
<feature type="transmembrane region" description="Helical" evidence="9">
    <location>
        <begin position="540"/>
        <end position="558"/>
    </location>
</feature>
<sequence length="1084" mass="117985">MIRKTIEICMDHPGVVLAGVGLLLLLAAKALVELPIDAVPDITPVQVQVNVYAPSLAPEEVEQLVTMPLEQQLSGVPNVESMRSLSRFGLSQVTLVFREGTDVYRSRQLVSERLVGIGQQLPEGTELTLGPLSGGLGEIFYYVLRKGGGGGEQRVDGLMQLRLLQEFMVRPFLRETPGIADVNTSGGYEKQVLVMPDPGKLLGAGISVRELVDVVGKNVANAGGGVVRRGGEGLYVRSVGRVLRTSELEQIRWLPVKWAGKKDRPIVVGDVAGVGIGWKERLGAATENGTEAVLGTALMLLGENSREVAQRVKQKVTEIQQRLPPGVEIRGVYDRSEVVDRTIATVERNLAEGALLVSAVLVLLLGHGTGAVLVVTVLVLAFLFALVGMRYLGISGNLMSLGAIDFGLLVDGAVVLVENSVRRLAEVQQTQQVPLSHAERRRMILEATSEVAPSIFFGILIITVVYFPVLALGGIEGKMFRPMAFTVILALSGAIILTATYVPVGALLFLRRGKADSDTWPIRILRRAYEPVLGFALHKGIWVVAGALLLGAGALWLLPRLGAEFVPRLDEGSFVLMVYKTKTISLDESLELEQKAERVLLAHVPEVDHVFSRIGTSDIATDPMLPNESDLYIMLKPRSSWRRENGNIITKDRLSEIVKEEIQQRVPGLTFLVGQPIEDRFNEILQGLRADVVVKIFGEDYDVLQALGEKVAKLLKRVPGIRDAEISMMGRNPVLEFVPNRKAMMEYGVQLGDLNEAISVGLGGRQVGTLLEGFFRVPMVVRLSERDREDVEKVLDLPIRTPQGGLIPLRELGSFRVVQRVRSIWRERLRRVFPVLVNLSTRDVGGVVREAQKVLERDIRLPAGYVIEFGGEFRYLQETQARLRVLVPVTLLVVFLLTVLALGSVRQALMVFMGVPFGAIGGVFSLAAAGVPFSVSAAVGFIAVSGVAVLAGLVLISFFNELRKEGLPLSQAIWLGCRLRLRPIVMTATVASLGFLPMALASGMGSEVQKPLATVVIGGIVSSTALSLLLLPVFYQWVESLSERWLTKKGVQPSRPQEGPGKRMKDASVVAATDARDNPSVGRR</sequence>
<dbReference type="NCBIfam" id="TIGR00914">
    <property type="entry name" value="2A0601"/>
    <property type="match status" value="1"/>
</dbReference>
<dbReference type="PANTHER" id="PTHR32063">
    <property type="match status" value="1"/>
</dbReference>
<accession>A0A8J2BUF7</accession>
<evidence type="ECO:0000256" key="9">
    <source>
        <dbReference type="SAM" id="Phobius"/>
    </source>
</evidence>
<feature type="transmembrane region" description="Helical" evidence="9">
    <location>
        <begin position="979"/>
        <end position="1000"/>
    </location>
</feature>
<dbReference type="Gene3D" id="3.30.2090.10">
    <property type="entry name" value="Multidrug efflux transporter AcrB TolC docking domain, DN and DC subdomains"/>
    <property type="match status" value="2"/>
</dbReference>
<dbReference type="SUPFAM" id="SSF82714">
    <property type="entry name" value="Multidrug efflux transporter AcrB TolC docking domain, DN and DC subdomains"/>
    <property type="match status" value="2"/>
</dbReference>